<sequence>MLAHMVYFKLKDSSDAAKAKLIEACHKYLSIHPGIVFYAAGTLAEQYDRDVNDRDFDVALQLVFDTAAAHDAYQVDPKHQKFIDENKDNWAKVRVFDAVVGSAPSR</sequence>
<dbReference type="Proteomes" id="UP000008631">
    <property type="component" value="Chromosome"/>
</dbReference>
<dbReference type="RefSeq" id="WP_013565622.1">
    <property type="nucleotide sequence ID" value="NC_014962.1"/>
</dbReference>
<dbReference type="eggNOG" id="ENOG5032UAW">
    <property type="taxonomic scope" value="Bacteria"/>
</dbReference>
<protein>
    <submittedName>
        <fullName evidence="2">Stress responsive alpha-beta barrel domain-containing protein</fullName>
    </submittedName>
</protein>
<dbReference type="SUPFAM" id="SSF54909">
    <property type="entry name" value="Dimeric alpha+beta barrel"/>
    <property type="match status" value="1"/>
</dbReference>
<keyword evidence="3" id="KW-1185">Reference proteome</keyword>
<dbReference type="Gene3D" id="3.30.70.100">
    <property type="match status" value="1"/>
</dbReference>
<dbReference type="InParanoid" id="E8R0K2"/>
<reference evidence="2 3" key="2">
    <citation type="journal article" date="2011" name="Stand. Genomic Sci.">
        <title>Complete genome sequence of Isosphaera pallida type strain (IS1B).</title>
        <authorList>
            <consortium name="US DOE Joint Genome Institute (JGI-PGF)"/>
            <person name="Goker M."/>
            <person name="Cleland D."/>
            <person name="Saunders E."/>
            <person name="Lapidus A."/>
            <person name="Nolan M."/>
            <person name="Lucas S."/>
            <person name="Hammon N."/>
            <person name="Deshpande S."/>
            <person name="Cheng J.F."/>
            <person name="Tapia R."/>
            <person name="Han C."/>
            <person name="Goodwin L."/>
            <person name="Pitluck S."/>
            <person name="Liolios K."/>
            <person name="Pagani I."/>
            <person name="Ivanova N."/>
            <person name="Mavromatis K."/>
            <person name="Pati A."/>
            <person name="Chen A."/>
            <person name="Palaniappan K."/>
            <person name="Land M."/>
            <person name="Hauser L."/>
            <person name="Chang Y.J."/>
            <person name="Jeffries C.D."/>
            <person name="Detter J.C."/>
            <person name="Beck B."/>
            <person name="Woyke T."/>
            <person name="Bristow J."/>
            <person name="Eisen J.A."/>
            <person name="Markowitz V."/>
            <person name="Hugenholtz P."/>
            <person name="Kyrpides N.C."/>
            <person name="Klenk H.P."/>
        </authorList>
    </citation>
    <scope>NUCLEOTIDE SEQUENCE [LARGE SCALE GENOMIC DNA]</scope>
    <source>
        <strain evidence="3">ATCC 43644 / DSM 9630 / IS1B</strain>
    </source>
</reference>
<dbReference type="Pfam" id="PF07876">
    <property type="entry name" value="Dabb"/>
    <property type="match status" value="1"/>
</dbReference>
<dbReference type="AlphaFoldDB" id="E8R0K2"/>
<dbReference type="InterPro" id="IPR013097">
    <property type="entry name" value="Dabb"/>
</dbReference>
<dbReference type="OrthoDB" id="8114960at2"/>
<organism evidence="2 3">
    <name type="scientific">Isosphaera pallida (strain ATCC 43644 / DSM 9630 / IS1B)</name>
    <dbReference type="NCBI Taxonomy" id="575540"/>
    <lineage>
        <taxon>Bacteria</taxon>
        <taxon>Pseudomonadati</taxon>
        <taxon>Planctomycetota</taxon>
        <taxon>Planctomycetia</taxon>
        <taxon>Isosphaerales</taxon>
        <taxon>Isosphaeraceae</taxon>
        <taxon>Isosphaera</taxon>
    </lineage>
</organism>
<evidence type="ECO:0000313" key="2">
    <source>
        <dbReference type="EMBL" id="ADV63334.1"/>
    </source>
</evidence>
<dbReference type="KEGG" id="ipa:Isop_2768"/>
<dbReference type="HOGENOM" id="CLU_080664_5_1_0"/>
<reference key="1">
    <citation type="submission" date="2010-11" db="EMBL/GenBank/DDBJ databases">
        <title>The complete sequence of chromosome of Isophaera pallida ATCC 43644.</title>
        <authorList>
            <consortium name="US DOE Joint Genome Institute (JGI-PGF)"/>
            <person name="Lucas S."/>
            <person name="Copeland A."/>
            <person name="Lapidus A."/>
            <person name="Bruce D."/>
            <person name="Goodwin L."/>
            <person name="Pitluck S."/>
            <person name="Kyrpides N."/>
            <person name="Mavromatis K."/>
            <person name="Pagani I."/>
            <person name="Ivanova N."/>
            <person name="Saunders E."/>
            <person name="Brettin T."/>
            <person name="Detter J.C."/>
            <person name="Han C."/>
            <person name="Tapia R."/>
            <person name="Land M."/>
            <person name="Hauser L."/>
            <person name="Markowitz V."/>
            <person name="Cheng J.-F."/>
            <person name="Hugenholtz P."/>
            <person name="Woyke T."/>
            <person name="Wu D."/>
            <person name="Eisen J.A."/>
        </authorList>
    </citation>
    <scope>NUCLEOTIDE SEQUENCE</scope>
    <source>
        <strain>ATCC 43644</strain>
    </source>
</reference>
<name>E8R0K2_ISOPI</name>
<gene>
    <name evidence="2" type="ordered locus">Isop_2768</name>
</gene>
<feature type="domain" description="Stress-response A/B barrel" evidence="1">
    <location>
        <begin position="2"/>
        <end position="98"/>
    </location>
</feature>
<accession>E8R0K2</accession>
<evidence type="ECO:0000259" key="1">
    <source>
        <dbReference type="PROSITE" id="PS51502"/>
    </source>
</evidence>
<dbReference type="PROSITE" id="PS51502">
    <property type="entry name" value="S_R_A_B_BARREL"/>
    <property type="match status" value="1"/>
</dbReference>
<dbReference type="InterPro" id="IPR011008">
    <property type="entry name" value="Dimeric_a/b-barrel"/>
</dbReference>
<proteinExistence type="predicted"/>
<evidence type="ECO:0000313" key="3">
    <source>
        <dbReference type="Proteomes" id="UP000008631"/>
    </source>
</evidence>
<dbReference type="SMART" id="SM00886">
    <property type="entry name" value="Dabb"/>
    <property type="match status" value="1"/>
</dbReference>
<dbReference type="EMBL" id="CP002353">
    <property type="protein sequence ID" value="ADV63334.1"/>
    <property type="molecule type" value="Genomic_DNA"/>
</dbReference>
<dbReference type="STRING" id="575540.Isop_2768"/>